<dbReference type="EMBL" id="JAPMOS010000009">
    <property type="protein sequence ID" value="KAJ4461036.1"/>
    <property type="molecule type" value="Genomic_DNA"/>
</dbReference>
<accession>A0ABQ8UPF0</accession>
<dbReference type="SMART" id="SM00173">
    <property type="entry name" value="RAS"/>
    <property type="match status" value="1"/>
</dbReference>
<dbReference type="Pfam" id="PF00071">
    <property type="entry name" value="Ras"/>
    <property type="match status" value="1"/>
</dbReference>
<organism evidence="3 4">
    <name type="scientific">Paratrimastix pyriformis</name>
    <dbReference type="NCBI Taxonomy" id="342808"/>
    <lineage>
        <taxon>Eukaryota</taxon>
        <taxon>Metamonada</taxon>
        <taxon>Preaxostyla</taxon>
        <taxon>Paratrimastigidae</taxon>
        <taxon>Paratrimastix</taxon>
    </lineage>
</organism>
<evidence type="ECO:0000256" key="1">
    <source>
        <dbReference type="ARBA" id="ARBA00022741"/>
    </source>
</evidence>
<evidence type="ECO:0000313" key="3">
    <source>
        <dbReference type="EMBL" id="KAJ4461036.1"/>
    </source>
</evidence>
<dbReference type="Proteomes" id="UP001141327">
    <property type="component" value="Unassembled WGS sequence"/>
</dbReference>
<evidence type="ECO:0000313" key="4">
    <source>
        <dbReference type="Proteomes" id="UP001141327"/>
    </source>
</evidence>
<dbReference type="PRINTS" id="PR00449">
    <property type="entry name" value="RASTRNSFRMNG"/>
</dbReference>
<dbReference type="PANTHER" id="PTHR47977">
    <property type="entry name" value="RAS-RELATED PROTEIN RAB"/>
    <property type="match status" value="1"/>
</dbReference>
<dbReference type="InterPro" id="IPR001806">
    <property type="entry name" value="Small_GTPase"/>
</dbReference>
<dbReference type="SMART" id="SM00176">
    <property type="entry name" value="RAN"/>
    <property type="match status" value="1"/>
</dbReference>
<evidence type="ECO:0000256" key="2">
    <source>
        <dbReference type="ARBA" id="ARBA00023134"/>
    </source>
</evidence>
<dbReference type="Gene3D" id="3.40.50.300">
    <property type="entry name" value="P-loop containing nucleotide triphosphate hydrolases"/>
    <property type="match status" value="1"/>
</dbReference>
<dbReference type="SMART" id="SM00175">
    <property type="entry name" value="RAB"/>
    <property type="match status" value="1"/>
</dbReference>
<dbReference type="InterPro" id="IPR005225">
    <property type="entry name" value="Small_GTP-bd"/>
</dbReference>
<comment type="caution">
    <text evidence="3">The sequence shown here is derived from an EMBL/GenBank/DDBJ whole genome shotgun (WGS) entry which is preliminary data.</text>
</comment>
<keyword evidence="1" id="KW-0547">Nucleotide-binding</keyword>
<sequence length="248" mass="28033">MAKQPRIVDLIPGPSGIPRDVTGEWAAEANTLLTQLSSGEQEYTSKMILLGDAFVGKTSLVQRYLEDFWTENYKATIGVSFYTRPVIFPRLPSCKLTLAIWDTAGQERFRSLTSAYYRDSSAVIIAFSFDRENSITQTFEWLKQLRAEGVRDCLIFVVACKMESDVDENLQRRAREVAQEMGAEYWETSAKTGLNVNALFDRVAACLLKRSLRESLEDMRQQQLPVAPVILRRTNHPPPPPKKTCCSG</sequence>
<keyword evidence="2" id="KW-0342">GTP-binding</keyword>
<dbReference type="PROSITE" id="PS51421">
    <property type="entry name" value="RAS"/>
    <property type="match status" value="1"/>
</dbReference>
<proteinExistence type="predicted"/>
<dbReference type="InterPro" id="IPR050227">
    <property type="entry name" value="Rab"/>
</dbReference>
<gene>
    <name evidence="3" type="ORF">PAPYR_2474</name>
</gene>
<dbReference type="NCBIfam" id="TIGR00231">
    <property type="entry name" value="small_GTP"/>
    <property type="match status" value="1"/>
</dbReference>
<protein>
    <submittedName>
        <fullName evidence="3">Ras-related protein Rab-36</fullName>
    </submittedName>
</protein>
<dbReference type="SUPFAM" id="SSF52540">
    <property type="entry name" value="P-loop containing nucleoside triphosphate hydrolases"/>
    <property type="match status" value="1"/>
</dbReference>
<dbReference type="InterPro" id="IPR027417">
    <property type="entry name" value="P-loop_NTPase"/>
</dbReference>
<reference evidence="3" key="1">
    <citation type="journal article" date="2022" name="bioRxiv">
        <title>Genomics of Preaxostyla Flagellates Illuminates Evolutionary Transitions and the Path Towards Mitochondrial Loss.</title>
        <authorList>
            <person name="Novak L.V.F."/>
            <person name="Treitli S.C."/>
            <person name="Pyrih J."/>
            <person name="Halakuc P."/>
            <person name="Pipaliya S.V."/>
            <person name="Vacek V."/>
            <person name="Brzon O."/>
            <person name="Soukal P."/>
            <person name="Eme L."/>
            <person name="Dacks J.B."/>
            <person name="Karnkowska A."/>
            <person name="Elias M."/>
            <person name="Hampl V."/>
        </authorList>
    </citation>
    <scope>NUCLEOTIDE SEQUENCE</scope>
    <source>
        <strain evidence="3">RCP-MX</strain>
    </source>
</reference>
<keyword evidence="4" id="KW-1185">Reference proteome</keyword>
<dbReference type="CDD" id="cd00154">
    <property type="entry name" value="Rab"/>
    <property type="match status" value="1"/>
</dbReference>
<name>A0ABQ8UPF0_9EUKA</name>
<dbReference type="PROSITE" id="PS51419">
    <property type="entry name" value="RAB"/>
    <property type="match status" value="1"/>
</dbReference>
<dbReference type="SMART" id="SM00174">
    <property type="entry name" value="RHO"/>
    <property type="match status" value="1"/>
</dbReference>